<evidence type="ECO:0000256" key="7">
    <source>
        <dbReference type="ARBA" id="ARBA00023136"/>
    </source>
</evidence>
<keyword evidence="3 10" id="KW-0716">Sensory transduction</keyword>
<feature type="transmembrane region" description="Helical" evidence="10">
    <location>
        <begin position="48"/>
        <end position="70"/>
    </location>
</feature>
<evidence type="ECO:0000256" key="3">
    <source>
        <dbReference type="ARBA" id="ARBA00022606"/>
    </source>
</evidence>
<sequence length="403" mass="46562">MSWLRRMWSRKFDQSSDDDYYREIQIPRFFLATSGIWTEHVKTNRIRFSIFVTILILFAALPRLLGLFTIVNENQLFYQIGSLLFYVNVICAMFLLRFNSDIRRSVLAEMRDDWETTHDVEDKQVMQYYAEYSRKVSLLVITVRGVSLIGKFRSLNPLITSIIRGDNMSTGKKKYPFLPSGTFFDTVSSICYLIARIVSTVTMIGIDTFFAILTIHTCGQLVILAKRITRYRGQTHHQFGENIPRTCSCLKCIVDSHVRICDFVKRIDNYFYIVFFMRLLVGVIDLACSGFELSKAIAKGEYAYLMTFVISTLSTSSTFLINCSVAETCQQAGYALGDAAYSVEWITKQPRILRHLIFIIRQTRLPLKFTAGKYFILSRSLFKEYFLTAMSYISTLITIKLGK</sequence>
<feature type="transmembrane region" description="Helical" evidence="10">
    <location>
        <begin position="201"/>
        <end position="224"/>
    </location>
</feature>
<keyword evidence="5 10" id="KW-0552">Olfaction</keyword>
<dbReference type="EMBL" id="ML158593">
    <property type="protein sequence ID" value="THK32971.1"/>
    <property type="molecule type" value="Genomic_DNA"/>
</dbReference>
<evidence type="ECO:0000256" key="8">
    <source>
        <dbReference type="ARBA" id="ARBA00023170"/>
    </source>
</evidence>
<keyword evidence="8 10" id="KW-0675">Receptor</keyword>
<keyword evidence="7 10" id="KW-0472">Membrane</keyword>
<evidence type="ECO:0000313" key="12">
    <source>
        <dbReference type="Proteomes" id="UP000297026"/>
    </source>
</evidence>
<dbReference type="GO" id="GO:0005886">
    <property type="term" value="C:plasma membrane"/>
    <property type="evidence" value="ECO:0007669"/>
    <property type="project" value="UniProtKB-SubCell"/>
</dbReference>
<dbReference type="GO" id="GO:0007165">
    <property type="term" value="P:signal transduction"/>
    <property type="evidence" value="ECO:0007669"/>
    <property type="project" value="UniProtKB-KW"/>
</dbReference>
<dbReference type="PANTHER" id="PTHR21137">
    <property type="entry name" value="ODORANT RECEPTOR"/>
    <property type="match status" value="1"/>
</dbReference>
<dbReference type="PANTHER" id="PTHR21137:SF35">
    <property type="entry name" value="ODORANT RECEPTOR 19A-RELATED"/>
    <property type="match status" value="1"/>
</dbReference>
<feature type="transmembrane region" description="Helical" evidence="10">
    <location>
        <begin position="177"/>
        <end position="195"/>
    </location>
</feature>
<organism evidence="11 12">
    <name type="scientific">Diachasma alloeum</name>
    <dbReference type="NCBI Taxonomy" id="454923"/>
    <lineage>
        <taxon>Eukaryota</taxon>
        <taxon>Metazoa</taxon>
        <taxon>Ecdysozoa</taxon>
        <taxon>Arthropoda</taxon>
        <taxon>Hexapoda</taxon>
        <taxon>Insecta</taxon>
        <taxon>Pterygota</taxon>
        <taxon>Neoptera</taxon>
        <taxon>Endopterygota</taxon>
        <taxon>Hymenoptera</taxon>
        <taxon>Apocrita</taxon>
        <taxon>Ichneumonoidea</taxon>
        <taxon>Braconidae</taxon>
        <taxon>Opiinae</taxon>
        <taxon>Diachasma</taxon>
    </lineage>
</organism>
<dbReference type="Pfam" id="PF02949">
    <property type="entry name" value="7tm_6"/>
    <property type="match status" value="1"/>
</dbReference>
<keyword evidence="9 10" id="KW-0807">Transducer</keyword>
<feature type="transmembrane region" description="Helical" evidence="10">
    <location>
        <begin position="76"/>
        <end position="96"/>
    </location>
</feature>
<dbReference type="Proteomes" id="UP000297026">
    <property type="component" value="Unassembled WGS sequence"/>
</dbReference>
<dbReference type="OrthoDB" id="6765072at2759"/>
<reference evidence="11" key="1">
    <citation type="submission" date="2019-02" db="EMBL/GenBank/DDBJ databases">
        <title>Genome of the parasitoid wasp Diachasma alloeum, an emerging model for ecological speciation and transitions to asexual reproduction.</title>
        <authorList>
            <person name="Robertson H.M."/>
            <person name="Walden K.K."/>
            <person name="Tvedte E.S."/>
            <person name="Hood G.R."/>
            <person name="Feder J.L."/>
            <person name="Forbes A.A."/>
            <person name="Logsdon J.M."/>
            <person name="Mcelroy K.E."/>
        </authorList>
    </citation>
    <scope>NUCLEOTIDE SEQUENCE [LARGE SCALE GENOMIC DNA]</scope>
    <source>
        <strain evidence="11">Michigan</strain>
    </source>
</reference>
<dbReference type="AlphaFoldDB" id="A0A4E0RYV9"/>
<evidence type="ECO:0000256" key="1">
    <source>
        <dbReference type="ARBA" id="ARBA00004651"/>
    </source>
</evidence>
<accession>A0A4E0RYV9</accession>
<gene>
    <name evidence="11" type="primary">Or43</name>
    <name evidence="11" type="ORF">DALL_DALL000154</name>
</gene>
<evidence type="ECO:0000256" key="6">
    <source>
        <dbReference type="ARBA" id="ARBA00022989"/>
    </source>
</evidence>
<evidence type="ECO:0000256" key="2">
    <source>
        <dbReference type="ARBA" id="ARBA00022475"/>
    </source>
</evidence>
<evidence type="ECO:0000256" key="9">
    <source>
        <dbReference type="ARBA" id="ARBA00023224"/>
    </source>
</evidence>
<name>A0A4E0RYV9_9HYME</name>
<proteinExistence type="inferred from homology"/>
<protein>
    <recommendedName>
        <fullName evidence="10">Odorant receptor</fullName>
    </recommendedName>
</protein>
<keyword evidence="12" id="KW-1185">Reference proteome</keyword>
<keyword evidence="4 10" id="KW-0812">Transmembrane</keyword>
<dbReference type="InterPro" id="IPR004117">
    <property type="entry name" value="7tm6_olfct_rcpt"/>
</dbReference>
<feature type="transmembrane region" description="Helical" evidence="10">
    <location>
        <begin position="269"/>
        <end position="287"/>
    </location>
</feature>
<comment type="caution">
    <text evidence="10">Lacks conserved residue(s) required for the propagation of feature annotation.</text>
</comment>
<dbReference type="GO" id="GO:0004984">
    <property type="term" value="F:olfactory receptor activity"/>
    <property type="evidence" value="ECO:0007669"/>
    <property type="project" value="InterPro"/>
</dbReference>
<evidence type="ECO:0000256" key="5">
    <source>
        <dbReference type="ARBA" id="ARBA00022725"/>
    </source>
</evidence>
<feature type="transmembrane region" description="Helical" evidence="10">
    <location>
        <begin position="302"/>
        <end position="321"/>
    </location>
</feature>
<comment type="similarity">
    <text evidence="10">Belongs to the insect chemoreceptor superfamily. Heteromeric odorant receptor channel (TC 1.A.69) family.</text>
</comment>
<dbReference type="GO" id="GO:0005549">
    <property type="term" value="F:odorant binding"/>
    <property type="evidence" value="ECO:0007669"/>
    <property type="project" value="InterPro"/>
</dbReference>
<comment type="subcellular location">
    <subcellularLocation>
        <location evidence="1 10">Cell membrane</location>
        <topology evidence="1 10">Multi-pass membrane protein</topology>
    </subcellularLocation>
</comment>
<evidence type="ECO:0000256" key="10">
    <source>
        <dbReference type="RuleBase" id="RU351113"/>
    </source>
</evidence>
<keyword evidence="6 10" id="KW-1133">Transmembrane helix</keyword>
<evidence type="ECO:0000256" key="4">
    <source>
        <dbReference type="ARBA" id="ARBA00022692"/>
    </source>
</evidence>
<evidence type="ECO:0000313" key="11">
    <source>
        <dbReference type="EMBL" id="THK32971.1"/>
    </source>
</evidence>
<keyword evidence="2" id="KW-1003">Cell membrane</keyword>